<evidence type="ECO:0000256" key="3">
    <source>
        <dbReference type="ARBA" id="ARBA00023242"/>
    </source>
</evidence>
<feature type="compositionally biased region" description="Low complexity" evidence="6">
    <location>
        <begin position="110"/>
        <end position="120"/>
    </location>
</feature>
<gene>
    <name evidence="7" type="ORF">E1301_Tti000613</name>
</gene>
<reference evidence="7 8" key="1">
    <citation type="journal article" date="2019" name="Mol. Ecol. Resour.">
        <title>Chromosome-level genome assembly of Triplophysa tibetana, a fish adapted to the harsh high-altitude environment of the Tibetan Plateau.</title>
        <authorList>
            <person name="Yang X."/>
            <person name="Liu H."/>
            <person name="Ma Z."/>
            <person name="Zou Y."/>
            <person name="Zou M."/>
            <person name="Mao Y."/>
            <person name="Li X."/>
            <person name="Wang H."/>
            <person name="Chen T."/>
            <person name="Wang W."/>
            <person name="Yang R."/>
        </authorList>
    </citation>
    <scope>NUCLEOTIDE SEQUENCE [LARGE SCALE GENOMIC DNA]</scope>
    <source>
        <strain evidence="7">TTIB1903HZAU</strain>
        <tissue evidence="7">Muscle</tissue>
    </source>
</reference>
<comment type="caution">
    <text evidence="7">The sequence shown here is derived from an EMBL/GenBank/DDBJ whole genome shotgun (WGS) entry which is preliminary data.</text>
</comment>
<evidence type="ECO:0000313" key="7">
    <source>
        <dbReference type="EMBL" id="KAA0703743.1"/>
    </source>
</evidence>
<proteinExistence type="predicted"/>
<dbReference type="EMBL" id="SOYY01000023">
    <property type="protein sequence ID" value="KAA0703743.1"/>
    <property type="molecule type" value="Genomic_DNA"/>
</dbReference>
<keyword evidence="3" id="KW-0539">Nucleus</keyword>
<evidence type="ECO:0000256" key="1">
    <source>
        <dbReference type="ARBA" id="ARBA00004123"/>
    </source>
</evidence>
<dbReference type="SUPFAM" id="SSF111469">
    <property type="entry name" value="Geminin coiled-coil domain"/>
    <property type="match status" value="1"/>
</dbReference>
<dbReference type="PANTHER" id="PTHR13372">
    <property type="entry name" value="GEMININ"/>
    <property type="match status" value="1"/>
</dbReference>
<evidence type="ECO:0000256" key="5">
    <source>
        <dbReference type="SAM" id="Coils"/>
    </source>
</evidence>
<dbReference type="PANTHER" id="PTHR13372:SF3">
    <property type="entry name" value="MULTICILIN"/>
    <property type="match status" value="1"/>
</dbReference>
<comment type="subcellular location">
    <subcellularLocation>
        <location evidence="1">Nucleus</location>
    </subcellularLocation>
</comment>
<dbReference type="GO" id="GO:0008156">
    <property type="term" value="P:negative regulation of DNA replication"/>
    <property type="evidence" value="ECO:0007669"/>
    <property type="project" value="TreeGrafter"/>
</dbReference>
<dbReference type="AlphaFoldDB" id="A0A5A9N321"/>
<evidence type="ECO:0000313" key="8">
    <source>
        <dbReference type="Proteomes" id="UP000324632"/>
    </source>
</evidence>
<keyword evidence="8" id="KW-1185">Reference proteome</keyword>
<dbReference type="Proteomes" id="UP000324632">
    <property type="component" value="Chromosome 23"/>
</dbReference>
<evidence type="ECO:0008006" key="9">
    <source>
        <dbReference type="Google" id="ProtNLM"/>
    </source>
</evidence>
<evidence type="ECO:0000256" key="6">
    <source>
        <dbReference type="SAM" id="MobiDB-lite"/>
    </source>
</evidence>
<dbReference type="GO" id="GO:0005634">
    <property type="term" value="C:nucleus"/>
    <property type="evidence" value="ECO:0007669"/>
    <property type="project" value="UniProtKB-SubCell"/>
</dbReference>
<evidence type="ECO:0000256" key="2">
    <source>
        <dbReference type="ARBA" id="ARBA00023054"/>
    </source>
</evidence>
<keyword evidence="4" id="KW-0131">Cell cycle</keyword>
<dbReference type="GO" id="GO:0045786">
    <property type="term" value="P:negative regulation of cell cycle"/>
    <property type="evidence" value="ECO:0007669"/>
    <property type="project" value="TreeGrafter"/>
</dbReference>
<keyword evidence="2 5" id="KW-0175">Coiled coil</keyword>
<accession>A0A5A9N321</accession>
<name>A0A5A9N321_9TELE</name>
<sequence length="320" mass="35939">MQTCFYTHQSYLVNDGEAPGNQSSTGDLMDFTADTHLLTFDIPDHRNLDTSLELNRQLHARLRRKQEEVSALREANAQLRKLTEQAEHYSTILDVFTTSLQSESASHRVTTSTPKTNTETTEGHSTGSQHAWISLLTREDQSEPSYTSLADSTSTDPASGVKRQLWSSWTDLLCEEAGGDDAEDTRPDNETECKRLRLDDELVELDLEQLEAQLEQNEWTPPPLREESHLTPNESLEDSSKQQVTTVTERVNVFGAFRGLRVVTETPLVKSDLGETNGVCFKISIREHSTVKTKVFPHGKAFTSHTPSGSCRFLWVPSDD</sequence>
<feature type="region of interest" description="Disordered" evidence="6">
    <location>
        <begin position="103"/>
        <end position="128"/>
    </location>
</feature>
<dbReference type="Gene3D" id="1.20.5.1180">
    <property type="entry name" value="Geminin coiled-coil domain"/>
    <property type="match status" value="1"/>
</dbReference>
<feature type="region of interest" description="Disordered" evidence="6">
    <location>
        <begin position="215"/>
        <end position="243"/>
    </location>
</feature>
<evidence type="ECO:0000256" key="4">
    <source>
        <dbReference type="ARBA" id="ARBA00023306"/>
    </source>
</evidence>
<organism evidence="7 8">
    <name type="scientific">Triplophysa tibetana</name>
    <dbReference type="NCBI Taxonomy" id="1572043"/>
    <lineage>
        <taxon>Eukaryota</taxon>
        <taxon>Metazoa</taxon>
        <taxon>Chordata</taxon>
        <taxon>Craniata</taxon>
        <taxon>Vertebrata</taxon>
        <taxon>Euteleostomi</taxon>
        <taxon>Actinopterygii</taxon>
        <taxon>Neopterygii</taxon>
        <taxon>Teleostei</taxon>
        <taxon>Ostariophysi</taxon>
        <taxon>Cypriniformes</taxon>
        <taxon>Nemacheilidae</taxon>
        <taxon>Triplophysa</taxon>
    </lineage>
</organism>
<protein>
    <recommendedName>
        <fullName evidence="9">Multicilin</fullName>
    </recommendedName>
</protein>
<feature type="coiled-coil region" evidence="5">
    <location>
        <begin position="55"/>
        <end position="92"/>
    </location>
</feature>